<protein>
    <recommendedName>
        <fullName evidence="7">Ig-like domain (Group 3)</fullName>
    </recommendedName>
</protein>
<feature type="compositionally biased region" description="Acidic residues" evidence="2">
    <location>
        <begin position="71"/>
        <end position="86"/>
    </location>
</feature>
<gene>
    <name evidence="5" type="ORF">OKJ48_40765</name>
</gene>
<feature type="coiled-coil region" evidence="1">
    <location>
        <begin position="521"/>
        <end position="572"/>
    </location>
</feature>
<proteinExistence type="predicted"/>
<reference evidence="5 6" key="1">
    <citation type="submission" date="2022-10" db="EMBL/GenBank/DDBJ databases">
        <authorList>
            <person name="Xie J."/>
            <person name="Shen N."/>
        </authorList>
    </citation>
    <scope>NUCLEOTIDE SEQUENCE [LARGE SCALE GENOMIC DNA]</scope>
    <source>
        <strain evidence="5 6">DSM 41681</strain>
    </source>
</reference>
<feature type="chain" id="PRO_5047416496" description="Ig-like domain (Group 3)" evidence="4">
    <location>
        <begin position="34"/>
        <end position="737"/>
    </location>
</feature>
<evidence type="ECO:0000256" key="3">
    <source>
        <dbReference type="SAM" id="Phobius"/>
    </source>
</evidence>
<keyword evidence="3" id="KW-1133">Transmembrane helix</keyword>
<keyword evidence="6" id="KW-1185">Reference proteome</keyword>
<feature type="signal peptide" evidence="4">
    <location>
        <begin position="1"/>
        <end position="33"/>
    </location>
</feature>
<keyword evidence="3" id="KW-0472">Membrane</keyword>
<evidence type="ECO:0000313" key="5">
    <source>
        <dbReference type="EMBL" id="MEB3966518.1"/>
    </source>
</evidence>
<evidence type="ECO:0000256" key="1">
    <source>
        <dbReference type="SAM" id="Coils"/>
    </source>
</evidence>
<evidence type="ECO:0000256" key="4">
    <source>
        <dbReference type="SAM" id="SignalP"/>
    </source>
</evidence>
<name>A0ABU6CP99_9ACTN</name>
<dbReference type="Gene3D" id="2.60.40.10">
    <property type="entry name" value="Immunoglobulins"/>
    <property type="match status" value="1"/>
</dbReference>
<feature type="compositionally biased region" description="Basic and acidic residues" evidence="2">
    <location>
        <begin position="716"/>
        <end position="728"/>
    </location>
</feature>
<accession>A0ABU6CP99</accession>
<feature type="compositionally biased region" description="Low complexity" evidence="2">
    <location>
        <begin position="134"/>
        <end position="151"/>
    </location>
</feature>
<dbReference type="RefSeq" id="WP_324775878.1">
    <property type="nucleotide sequence ID" value="NZ_BAAATS010000001.1"/>
</dbReference>
<feature type="compositionally biased region" description="Gly residues" evidence="2">
    <location>
        <begin position="102"/>
        <end position="112"/>
    </location>
</feature>
<evidence type="ECO:0000256" key="2">
    <source>
        <dbReference type="SAM" id="MobiDB-lite"/>
    </source>
</evidence>
<keyword evidence="1" id="KW-0175">Coiled coil</keyword>
<keyword evidence="4" id="KW-0732">Signal</keyword>
<dbReference type="Proteomes" id="UP001352223">
    <property type="component" value="Unassembled WGS sequence"/>
</dbReference>
<evidence type="ECO:0000313" key="6">
    <source>
        <dbReference type="Proteomes" id="UP001352223"/>
    </source>
</evidence>
<feature type="region of interest" description="Disordered" evidence="2">
    <location>
        <begin position="70"/>
        <end position="155"/>
    </location>
</feature>
<feature type="region of interest" description="Disordered" evidence="2">
    <location>
        <begin position="716"/>
        <end position="737"/>
    </location>
</feature>
<organism evidence="5 6">
    <name type="scientific">Streptomyces kunmingensis</name>
    <dbReference type="NCBI Taxonomy" id="68225"/>
    <lineage>
        <taxon>Bacteria</taxon>
        <taxon>Bacillati</taxon>
        <taxon>Actinomycetota</taxon>
        <taxon>Actinomycetes</taxon>
        <taxon>Kitasatosporales</taxon>
        <taxon>Streptomycetaceae</taxon>
        <taxon>Streptomyces</taxon>
    </lineage>
</organism>
<feature type="transmembrane region" description="Helical" evidence="3">
    <location>
        <begin position="486"/>
        <end position="505"/>
    </location>
</feature>
<evidence type="ECO:0008006" key="7">
    <source>
        <dbReference type="Google" id="ProtNLM"/>
    </source>
</evidence>
<dbReference type="EMBL" id="JAOZYB010000362">
    <property type="protein sequence ID" value="MEB3966518.1"/>
    <property type="molecule type" value="Genomic_DNA"/>
</dbReference>
<keyword evidence="3" id="KW-0812">Transmembrane</keyword>
<sequence>MNVRVFLRRCATGGAALAFAAAGLFVSAPSATAHRDGCHRWHSCPSDTGSYVCGDLGYFSECGYDSLPDAGTDDDAGADPGTDDDAGAGSDAGSGTDDDAGVDGGTGSGTEDGAGAYDGQEAAEDYESPEAPSAVKPGTGAGGKVTVTAKAESGSRIEVREVTDPDYPEDGETVAKATATGASQTVSFTADSGEHTYVLIAVDAADNSSEASEEFTVEVDADRPALDDLAVGDPDGSTGAVDLSFTTDPDTDYDVRVAGTTIRLRGTTDDGAFREPLWLPNGKHKISGTLRDEAGNVTKLDETAVVRVDALTPLLESKSPSRDGGHFTVTGPRAARGTLEVGTQKREVILDDDGHATISLALADGSYVPKVALTDPFGRAATAEGARTVVDTEAPKATLTYDKERAHHQELVLVITGEPGATARITAPKDLADGELTLNGEHRRTLRMSAAPGDVAVAMTVTDEAGNSSTRTLTVHVSDDWTTAQIVVALILSLLVLVAVVVLWVRRERIATWREARRRARVVAAAQREKERRDAERAEERARREQAARRAQAAYERELATWKAERKRLAARVSMARDLETGQLGSTIAWRWGKRRKGEEVLSVAAGALVEVRQRQGVQYNETVDRGEVVVTDRRVLFVGSSRKREWDYAKWLGHDHFEPGLTMILVSNRQKSSGIDCVGPDAERLRLSIDVGLSRYQGTWSALLDRLQEEVEAHARLRPDRPGERHGGVTLGKPVG</sequence>
<dbReference type="InterPro" id="IPR013783">
    <property type="entry name" value="Ig-like_fold"/>
</dbReference>
<comment type="caution">
    <text evidence="5">The sequence shown here is derived from an EMBL/GenBank/DDBJ whole genome shotgun (WGS) entry which is preliminary data.</text>
</comment>